<keyword evidence="2" id="KW-1133">Transmembrane helix</keyword>
<dbReference type="PANTHER" id="PTHR31175">
    <property type="entry name" value="AUXIN-RESPONSIVE FAMILY PROTEIN"/>
    <property type="match status" value="1"/>
</dbReference>
<name>A0A7J7NZY6_9MAGN</name>
<evidence type="ECO:0000313" key="3">
    <source>
        <dbReference type="EMBL" id="KAF6172494.1"/>
    </source>
</evidence>
<evidence type="ECO:0000256" key="1">
    <source>
        <dbReference type="ARBA" id="ARBA00006974"/>
    </source>
</evidence>
<dbReference type="OrthoDB" id="1936278at2759"/>
<keyword evidence="2" id="KW-0812">Transmembrane</keyword>
<keyword evidence="4" id="KW-1185">Reference proteome</keyword>
<protein>
    <submittedName>
        <fullName evidence="3">Uncharacterized protein</fullName>
    </submittedName>
</protein>
<evidence type="ECO:0000313" key="4">
    <source>
        <dbReference type="Proteomes" id="UP000541444"/>
    </source>
</evidence>
<dbReference type="GO" id="GO:0009733">
    <property type="term" value="P:response to auxin"/>
    <property type="evidence" value="ECO:0007669"/>
    <property type="project" value="InterPro"/>
</dbReference>
<accession>A0A7J7NZY6</accession>
<comment type="similarity">
    <text evidence="1">Belongs to the ARG7 family.</text>
</comment>
<evidence type="ECO:0000256" key="2">
    <source>
        <dbReference type="SAM" id="Phobius"/>
    </source>
</evidence>
<proteinExistence type="inferred from homology"/>
<keyword evidence="2" id="KW-0472">Membrane</keyword>
<feature type="transmembrane region" description="Helical" evidence="2">
    <location>
        <begin position="116"/>
        <end position="141"/>
    </location>
</feature>
<dbReference type="InterPro" id="IPR003676">
    <property type="entry name" value="SAUR_fam"/>
</dbReference>
<comment type="caution">
    <text evidence="3">The sequence shown here is derived from an EMBL/GenBank/DDBJ whole genome shotgun (WGS) entry which is preliminary data.</text>
</comment>
<dbReference type="Pfam" id="PF02519">
    <property type="entry name" value="Auxin_inducible"/>
    <property type="match status" value="1"/>
</dbReference>
<sequence length="196" mass="22113">MINTKNLMKTARKLYEVVVISRGRTVLSRTDDIVGDKQNKLVVDKGHVALYTADENQVVVPLPYLKHDIFKEFLRVSEEEFGLPKDGPITLPSDMVFMKYNVSLVESRVSKKVEKALLASISSGQFIIFLLQSAVTSSGFLSVFDSNITLTFLLLYHNIQIIVSLVLVSYIVFSDIISITVIPINYIRFVLFMFLG</sequence>
<reference evidence="3 4" key="1">
    <citation type="journal article" date="2020" name="IScience">
        <title>Genome Sequencing of the Endangered Kingdonia uniflora (Circaeasteraceae, Ranunculales) Reveals Potential Mechanisms of Evolutionary Specialization.</title>
        <authorList>
            <person name="Sun Y."/>
            <person name="Deng T."/>
            <person name="Zhang A."/>
            <person name="Moore M.J."/>
            <person name="Landis J.B."/>
            <person name="Lin N."/>
            <person name="Zhang H."/>
            <person name="Zhang X."/>
            <person name="Huang J."/>
            <person name="Zhang X."/>
            <person name="Sun H."/>
            <person name="Wang H."/>
        </authorList>
    </citation>
    <scope>NUCLEOTIDE SEQUENCE [LARGE SCALE GENOMIC DNA]</scope>
    <source>
        <strain evidence="3">TB1705</strain>
        <tissue evidence="3">Leaf</tissue>
    </source>
</reference>
<dbReference type="AlphaFoldDB" id="A0A7J7NZY6"/>
<dbReference type="Proteomes" id="UP000541444">
    <property type="component" value="Unassembled WGS sequence"/>
</dbReference>
<dbReference type="EMBL" id="JACGCM010000427">
    <property type="protein sequence ID" value="KAF6172494.1"/>
    <property type="molecule type" value="Genomic_DNA"/>
</dbReference>
<feature type="transmembrane region" description="Helical" evidence="2">
    <location>
        <begin position="161"/>
        <end position="187"/>
    </location>
</feature>
<organism evidence="3 4">
    <name type="scientific">Kingdonia uniflora</name>
    <dbReference type="NCBI Taxonomy" id="39325"/>
    <lineage>
        <taxon>Eukaryota</taxon>
        <taxon>Viridiplantae</taxon>
        <taxon>Streptophyta</taxon>
        <taxon>Embryophyta</taxon>
        <taxon>Tracheophyta</taxon>
        <taxon>Spermatophyta</taxon>
        <taxon>Magnoliopsida</taxon>
        <taxon>Ranunculales</taxon>
        <taxon>Circaeasteraceae</taxon>
        <taxon>Kingdonia</taxon>
    </lineage>
</organism>
<gene>
    <name evidence="3" type="ORF">GIB67_007007</name>
</gene>